<proteinExistence type="predicted"/>
<evidence type="ECO:0000313" key="2">
    <source>
        <dbReference type="EMBL" id="RCK67114.1"/>
    </source>
</evidence>
<feature type="region of interest" description="Disordered" evidence="1">
    <location>
        <begin position="390"/>
        <end position="431"/>
    </location>
</feature>
<dbReference type="STRING" id="5486.A0A367YMP3"/>
<dbReference type="EMBL" id="QLNQ01000001">
    <property type="protein sequence ID" value="RCK67114.1"/>
    <property type="molecule type" value="Genomic_DNA"/>
</dbReference>
<name>A0A367YMP3_9ASCO</name>
<dbReference type="Proteomes" id="UP000253472">
    <property type="component" value="Unassembled WGS sequence"/>
</dbReference>
<sequence length="587" mass="66853">MTKDIENKSSSSMFDSPDRFLNSGNPATNTIGTVNKFEDILPDLFTVYRHTNQEVVTSESLPVGFVEENPLKIVESLQSHQGGKVTSLEQKFRDNQYTRPYELYHDIKAVSSILLNKHENGSTEYKEYDFFYKFATELLLREVGNSLVFNNQFPEIKTELESQIEDDFNKIFHSYNLSNGEVITYVSTIEEQELVNGGYYQQQYANQPKVKRVQPLFSSVISRSELDNRQSIVKGPYGIAKVIPSMKDSVSDNVLDNLSPITNKVPSPLDQPTNILHDFFHPTWYTVSMPQWLTYKSQSIKPATLSANKELEQGTGAESSQKLSILRNRDNDFSSNATNIWGPGNYYRSFVPSRDLTRAIVSHRLRANIWLQHIGLAEIAKIKKGFMGVKEEEEEAVPKEDESEKKEEESEKKESEEEAKPKDEEAVSSKDRPVADEINVANLVNWNPAKLEDLKYLKDHKEDLINPKRLQKMISISLLKLNKVRQDRFARSDVRNPLAPEHEEFVLYNRLVKLISIAIKLFKLNPGSFSYDFSKKIPVLVSEFSGTLPGVAPNKILGGSTTIATGKLNRLPTLKGPTPYRKRPARY</sequence>
<comment type="caution">
    <text evidence="2">The sequence shown here is derived from an EMBL/GenBank/DDBJ whole genome shotgun (WGS) entry which is preliminary data.</text>
</comment>
<dbReference type="AlphaFoldDB" id="A0A367YMP3"/>
<keyword evidence="3" id="KW-1185">Reference proteome</keyword>
<dbReference type="OrthoDB" id="5354116at2759"/>
<feature type="region of interest" description="Disordered" evidence="1">
    <location>
        <begin position="1"/>
        <end position="21"/>
    </location>
</feature>
<reference evidence="2 3" key="1">
    <citation type="submission" date="2018-06" db="EMBL/GenBank/DDBJ databases">
        <title>Whole genome sequencing of Candida tropicalis (genome annotated by CSBL at Korea University).</title>
        <authorList>
            <person name="Ahn J."/>
        </authorList>
    </citation>
    <scope>NUCLEOTIDE SEQUENCE [LARGE SCALE GENOMIC DNA]</scope>
    <source>
        <strain evidence="2 3">ATCC 20962</strain>
    </source>
</reference>
<gene>
    <name evidence="2" type="primary">RSC58_0</name>
    <name evidence="2" type="ORF">Cantr_03448</name>
</gene>
<protein>
    <submittedName>
        <fullName evidence="2">Chromatin structure-remodeling complex protein RSC58</fullName>
    </submittedName>
</protein>
<evidence type="ECO:0000256" key="1">
    <source>
        <dbReference type="SAM" id="MobiDB-lite"/>
    </source>
</evidence>
<organism evidence="2 3">
    <name type="scientific">Candida viswanathii</name>
    <dbReference type="NCBI Taxonomy" id="5486"/>
    <lineage>
        <taxon>Eukaryota</taxon>
        <taxon>Fungi</taxon>
        <taxon>Dikarya</taxon>
        <taxon>Ascomycota</taxon>
        <taxon>Saccharomycotina</taxon>
        <taxon>Pichiomycetes</taxon>
        <taxon>Debaryomycetaceae</taxon>
        <taxon>Candida/Lodderomyces clade</taxon>
        <taxon>Candida</taxon>
    </lineage>
</organism>
<accession>A0A367YMP3</accession>
<feature type="compositionally biased region" description="Basic and acidic residues" evidence="1">
    <location>
        <begin position="396"/>
        <end position="431"/>
    </location>
</feature>
<evidence type="ECO:0000313" key="3">
    <source>
        <dbReference type="Proteomes" id="UP000253472"/>
    </source>
</evidence>